<dbReference type="CDD" id="cd07989">
    <property type="entry name" value="LPLAT_AGPAT-like"/>
    <property type="match status" value="1"/>
</dbReference>
<keyword evidence="2 5" id="KW-0012">Acyltransferase</keyword>
<name>A0A7W7VFG4_9PSEU</name>
<gene>
    <name evidence="5" type="ORF">FHR82_004523</name>
</gene>
<keyword evidence="6" id="KW-1185">Reference proteome</keyword>
<feature type="compositionally biased region" description="Basic residues" evidence="3">
    <location>
        <begin position="237"/>
        <end position="247"/>
    </location>
</feature>
<evidence type="ECO:0000259" key="4">
    <source>
        <dbReference type="SMART" id="SM00563"/>
    </source>
</evidence>
<feature type="region of interest" description="Disordered" evidence="3">
    <location>
        <begin position="225"/>
        <end position="247"/>
    </location>
</feature>
<dbReference type="Pfam" id="PF01553">
    <property type="entry name" value="Acyltransferase"/>
    <property type="match status" value="1"/>
</dbReference>
<dbReference type="SUPFAM" id="SSF69593">
    <property type="entry name" value="Glycerol-3-phosphate (1)-acyltransferase"/>
    <property type="match status" value="1"/>
</dbReference>
<dbReference type="RefSeq" id="WP_184812370.1">
    <property type="nucleotide sequence ID" value="NZ_JACHJQ010000004.1"/>
</dbReference>
<proteinExistence type="predicted"/>
<evidence type="ECO:0000256" key="1">
    <source>
        <dbReference type="ARBA" id="ARBA00022679"/>
    </source>
</evidence>
<protein>
    <submittedName>
        <fullName evidence="5">1-acyl-sn-glycerol-3-phosphate acyltransferase</fullName>
    </submittedName>
</protein>
<dbReference type="PANTHER" id="PTHR10434:SF55">
    <property type="entry name" value="POSSIBLE ACYLTRANSFERASE"/>
    <property type="match status" value="1"/>
</dbReference>
<evidence type="ECO:0000256" key="2">
    <source>
        <dbReference type="ARBA" id="ARBA00023315"/>
    </source>
</evidence>
<dbReference type="EMBL" id="JACHJQ010000004">
    <property type="protein sequence ID" value="MBB4908281.1"/>
    <property type="molecule type" value="Genomic_DNA"/>
</dbReference>
<evidence type="ECO:0000313" key="5">
    <source>
        <dbReference type="EMBL" id="MBB4908281.1"/>
    </source>
</evidence>
<dbReference type="GO" id="GO:0003841">
    <property type="term" value="F:1-acylglycerol-3-phosphate O-acyltransferase activity"/>
    <property type="evidence" value="ECO:0007669"/>
    <property type="project" value="TreeGrafter"/>
</dbReference>
<dbReference type="GO" id="GO:0006654">
    <property type="term" value="P:phosphatidic acid biosynthetic process"/>
    <property type="evidence" value="ECO:0007669"/>
    <property type="project" value="TreeGrafter"/>
</dbReference>
<keyword evidence="1 5" id="KW-0808">Transferase</keyword>
<feature type="domain" description="Phospholipid/glycerol acyltransferase" evidence="4">
    <location>
        <begin position="42"/>
        <end position="163"/>
    </location>
</feature>
<dbReference type="AlphaFoldDB" id="A0A7W7VFG4"/>
<accession>A0A7W7VFG4</accession>
<comment type="caution">
    <text evidence="5">The sequence shown here is derived from an EMBL/GenBank/DDBJ whole genome shotgun (WGS) entry which is preliminary data.</text>
</comment>
<evidence type="ECO:0000256" key="3">
    <source>
        <dbReference type="SAM" id="MobiDB-lite"/>
    </source>
</evidence>
<dbReference type="PANTHER" id="PTHR10434">
    <property type="entry name" value="1-ACYL-SN-GLYCEROL-3-PHOSPHATE ACYLTRANSFERASE"/>
    <property type="match status" value="1"/>
</dbReference>
<dbReference type="InterPro" id="IPR002123">
    <property type="entry name" value="Plipid/glycerol_acylTrfase"/>
</dbReference>
<dbReference type="Proteomes" id="UP000520767">
    <property type="component" value="Unassembled WGS sequence"/>
</dbReference>
<dbReference type="SMART" id="SM00563">
    <property type="entry name" value="PlsC"/>
    <property type="match status" value="1"/>
</dbReference>
<reference evidence="5 6" key="1">
    <citation type="submission" date="2020-08" db="EMBL/GenBank/DDBJ databases">
        <title>Genomic Encyclopedia of Type Strains, Phase III (KMG-III): the genomes of soil and plant-associated and newly described type strains.</title>
        <authorList>
            <person name="Whitman W."/>
        </authorList>
    </citation>
    <scope>NUCLEOTIDE SEQUENCE [LARGE SCALE GENOMIC DNA]</scope>
    <source>
        <strain evidence="5 6">CECT 8960</strain>
    </source>
</reference>
<sequence length="247" mass="27831">MPRRLEKSGFWVWVTAVVFYPIAWLGKTTVHGAENVRREGGVLLVMNHISHLDPPVDAVFVHRNGRVPRFLAKDSLFRTPVFKRMISGAGSIPVYRASAAAGDSLVAAREALRDGKLIVIYPEGTITRDPDGWPMRSRTGVARLAMECLEHDIPVLTVARWGTRDIFNAYTKKFRPFPRKKITIDVSAPVDLSEFKGRDLDNDLLREVTVFLMTRVREQLTGLRDEQAPEEFYNPARAKKKSTGTDG</sequence>
<dbReference type="GO" id="GO:0005886">
    <property type="term" value="C:plasma membrane"/>
    <property type="evidence" value="ECO:0007669"/>
    <property type="project" value="TreeGrafter"/>
</dbReference>
<organism evidence="5 6">
    <name type="scientific">Actinophytocola algeriensis</name>
    <dbReference type="NCBI Taxonomy" id="1768010"/>
    <lineage>
        <taxon>Bacteria</taxon>
        <taxon>Bacillati</taxon>
        <taxon>Actinomycetota</taxon>
        <taxon>Actinomycetes</taxon>
        <taxon>Pseudonocardiales</taxon>
        <taxon>Pseudonocardiaceae</taxon>
    </lineage>
</organism>
<evidence type="ECO:0000313" key="6">
    <source>
        <dbReference type="Proteomes" id="UP000520767"/>
    </source>
</evidence>